<name>A0A1F5UWY0_FRAXR</name>
<protein>
    <submittedName>
        <fullName evidence="2">Uncharacterized protein</fullName>
    </submittedName>
</protein>
<comment type="caution">
    <text evidence="2">The sequence shown here is derived from an EMBL/GenBank/DDBJ whole genome shotgun (WGS) entry which is preliminary data.</text>
</comment>
<proteinExistence type="predicted"/>
<accession>A0A1F5UWY0</accession>
<feature type="coiled-coil region" evidence="1">
    <location>
        <begin position="200"/>
        <end position="248"/>
    </location>
</feature>
<organism evidence="2 3">
    <name type="scientific">Fraserbacteria sp. (strain RBG_16_55_9)</name>
    <dbReference type="NCBI Taxonomy" id="1817864"/>
    <lineage>
        <taxon>Bacteria</taxon>
        <taxon>Candidatus Fraseribacteriota</taxon>
    </lineage>
</organism>
<evidence type="ECO:0000313" key="2">
    <source>
        <dbReference type="EMBL" id="OGF55682.1"/>
    </source>
</evidence>
<dbReference type="EMBL" id="MFGX01000051">
    <property type="protein sequence ID" value="OGF55682.1"/>
    <property type="molecule type" value="Genomic_DNA"/>
</dbReference>
<dbReference type="AlphaFoldDB" id="A0A1F5UWY0"/>
<keyword evidence="1" id="KW-0175">Coiled coil</keyword>
<dbReference type="Proteomes" id="UP000179157">
    <property type="component" value="Unassembled WGS sequence"/>
</dbReference>
<sequence>MMTRLGRLKLIAIAVPLGALLILGASQTANFPTRVGGSEDAVNTACAQPSKIFQFTLNEQDRARVSALKVRVAPAVDPSQLRFTPAIEEMDFDPEDGMLQVRYFARTLLTAAALKMELCGATPMHEVREAYWIVRQLGRPVTQRVDAGRIDWQWRDSGQQAIPNTQLITKELSCAGEPLVQSYQLLAEDEPLCVKDPASLAEIQKQINDLQLERVSFTGKLNALLFGERQYEERLAALTDAAQRLYLRAPYAGMVLGVTYDQRNGLAWIKIQVEEGMDIRVSP</sequence>
<evidence type="ECO:0000313" key="3">
    <source>
        <dbReference type="Proteomes" id="UP000179157"/>
    </source>
</evidence>
<gene>
    <name evidence="2" type="ORF">A2Z21_01655</name>
</gene>
<evidence type="ECO:0000256" key="1">
    <source>
        <dbReference type="SAM" id="Coils"/>
    </source>
</evidence>
<reference evidence="2 3" key="1">
    <citation type="journal article" date="2016" name="Nat. Commun.">
        <title>Thousands of microbial genomes shed light on interconnected biogeochemical processes in an aquifer system.</title>
        <authorList>
            <person name="Anantharaman K."/>
            <person name="Brown C.T."/>
            <person name="Hug L.A."/>
            <person name="Sharon I."/>
            <person name="Castelle C.J."/>
            <person name="Probst A.J."/>
            <person name="Thomas B.C."/>
            <person name="Singh A."/>
            <person name="Wilkins M.J."/>
            <person name="Karaoz U."/>
            <person name="Brodie E.L."/>
            <person name="Williams K.H."/>
            <person name="Hubbard S.S."/>
            <person name="Banfield J.F."/>
        </authorList>
    </citation>
    <scope>NUCLEOTIDE SEQUENCE [LARGE SCALE GENOMIC DNA]</scope>
    <source>
        <strain evidence="3">RBG_16_55_9</strain>
    </source>
</reference>
<dbReference type="STRING" id="1817864.A2Z21_01655"/>